<feature type="region of interest" description="Disordered" evidence="3">
    <location>
        <begin position="37"/>
        <end position="61"/>
    </location>
</feature>
<dbReference type="PANTHER" id="PTHR15427">
    <property type="entry name" value="EMILIN ELASTIN MICROFIBRIL INTERFACE-LOCATED PROTEIN ELASTIN MICROFIBRIL INTERFACER"/>
    <property type="match status" value="1"/>
</dbReference>
<feature type="region of interest" description="Disordered" evidence="3">
    <location>
        <begin position="388"/>
        <end position="409"/>
    </location>
</feature>
<name>A0AA85AMP9_9TREM</name>
<feature type="transmembrane region" description="Helical" evidence="4">
    <location>
        <begin position="185"/>
        <end position="208"/>
    </location>
</feature>
<dbReference type="AlphaFoldDB" id="A0AA85AMP9"/>
<sequence>MLTSIQSNPNTTEHNEFNIESIPYRTFQQYTIQSNNLNKSTLNHHPPPHPPHYHPPPLHPHPQTDIDNCTLKSNSYYTNHSLDQQYNNQCIDLHKTMQNGYNRMDFHKKQLNTNTTTNNTTHNTTTTITNTTNNSNNNVSSSLRTPNLITSSSLSSSLSITNRIDPKLIQQNRIHLDHLIYQSKLLFIWNLFITIIIISLGISFYYHYYYQFYQKLQFIENQLINKLEYIDQINNTDNNNDHLDPSLLLISNHEMDGDHKKDRNNNDLYSEKKSILLKSIQSNRLWPSVNIDMFRDICRGLSIDCNEMKFYEGKPGPPGPPGEPGKPGPPGPQGPIGPPGPPGQPGTPGERGPQDRSIYFDIVLLFPQKQHTGEMGPQGPPGLRGLIGLQGPKGPPGPIGPPGKDSSPHTCNVLCEKESYRYGKEESACEVKCTNYIKRKEEST</sequence>
<feature type="compositionally biased region" description="Pro residues" evidence="3">
    <location>
        <begin position="315"/>
        <end position="345"/>
    </location>
</feature>
<evidence type="ECO:0008006" key="7">
    <source>
        <dbReference type="Google" id="ProtNLM"/>
    </source>
</evidence>
<feature type="compositionally biased region" description="Pro residues" evidence="3">
    <location>
        <begin position="48"/>
        <end position="60"/>
    </location>
</feature>
<keyword evidence="2" id="KW-0964">Secreted</keyword>
<dbReference type="InterPro" id="IPR008160">
    <property type="entry name" value="Collagen"/>
</dbReference>
<keyword evidence="4" id="KW-1133">Transmembrane helix</keyword>
<comment type="subcellular location">
    <subcellularLocation>
        <location evidence="1">Secreted</location>
    </subcellularLocation>
</comment>
<protein>
    <recommendedName>
        <fullName evidence="7">Nematode cuticle collagen N-terminal domain-containing protein</fullName>
    </recommendedName>
</protein>
<dbReference type="WBParaSite" id="SMRG1_94320.1">
    <property type="protein sequence ID" value="SMRG1_94320.1"/>
    <property type="gene ID" value="SMRG1_94320"/>
</dbReference>
<accession>A0AA85AMP9</accession>
<feature type="region of interest" description="Disordered" evidence="3">
    <location>
        <begin position="311"/>
        <end position="355"/>
    </location>
</feature>
<evidence type="ECO:0000313" key="5">
    <source>
        <dbReference type="Proteomes" id="UP000050790"/>
    </source>
</evidence>
<proteinExistence type="predicted"/>
<dbReference type="Proteomes" id="UP000050790">
    <property type="component" value="Unassembled WGS sequence"/>
</dbReference>
<dbReference type="PANTHER" id="PTHR15427:SF50">
    <property type="entry name" value="COMPLEMENT C1Q TUMOR NECROSIS FACTOR-RELATED PROTEIN 2-LIKE"/>
    <property type="match status" value="1"/>
</dbReference>
<dbReference type="InterPro" id="IPR050392">
    <property type="entry name" value="Collagen/C1q_domain"/>
</dbReference>
<dbReference type="Gene3D" id="1.20.5.320">
    <property type="entry name" value="6-Phosphogluconate Dehydrogenase, domain 3"/>
    <property type="match status" value="1"/>
</dbReference>
<evidence type="ECO:0000256" key="1">
    <source>
        <dbReference type="ARBA" id="ARBA00004613"/>
    </source>
</evidence>
<keyword evidence="4" id="KW-0812">Transmembrane</keyword>
<keyword evidence="4" id="KW-0472">Membrane</keyword>
<evidence type="ECO:0000313" key="6">
    <source>
        <dbReference type="WBParaSite" id="SMRG1_94320.1"/>
    </source>
</evidence>
<dbReference type="GO" id="GO:0005576">
    <property type="term" value="C:extracellular region"/>
    <property type="evidence" value="ECO:0007669"/>
    <property type="project" value="UniProtKB-SubCell"/>
</dbReference>
<dbReference type="Pfam" id="PF01391">
    <property type="entry name" value="Collagen"/>
    <property type="match status" value="1"/>
</dbReference>
<evidence type="ECO:0000256" key="2">
    <source>
        <dbReference type="ARBA" id="ARBA00022525"/>
    </source>
</evidence>
<organism evidence="5 6">
    <name type="scientific">Schistosoma margrebowiei</name>
    <dbReference type="NCBI Taxonomy" id="48269"/>
    <lineage>
        <taxon>Eukaryota</taxon>
        <taxon>Metazoa</taxon>
        <taxon>Spiralia</taxon>
        <taxon>Lophotrochozoa</taxon>
        <taxon>Platyhelminthes</taxon>
        <taxon>Trematoda</taxon>
        <taxon>Digenea</taxon>
        <taxon>Strigeidida</taxon>
        <taxon>Schistosomatoidea</taxon>
        <taxon>Schistosomatidae</taxon>
        <taxon>Schistosoma</taxon>
    </lineage>
</organism>
<reference evidence="6" key="1">
    <citation type="submission" date="2023-11" db="UniProtKB">
        <authorList>
            <consortium name="WormBaseParasite"/>
        </authorList>
    </citation>
    <scope>IDENTIFICATION</scope>
</reference>
<evidence type="ECO:0000256" key="4">
    <source>
        <dbReference type="SAM" id="Phobius"/>
    </source>
</evidence>
<evidence type="ECO:0000256" key="3">
    <source>
        <dbReference type="SAM" id="MobiDB-lite"/>
    </source>
</evidence>